<feature type="domain" description="GP-PDE" evidence="1">
    <location>
        <begin position="11"/>
        <end position="254"/>
    </location>
</feature>
<dbReference type="Proteomes" id="UP000009222">
    <property type="component" value="Chromosome"/>
</dbReference>
<dbReference type="InterPro" id="IPR017946">
    <property type="entry name" value="PLC-like_Pdiesterase_TIM-brl"/>
</dbReference>
<evidence type="ECO:0000313" key="3">
    <source>
        <dbReference type="Proteomes" id="UP000009222"/>
    </source>
</evidence>
<dbReference type="HOGENOM" id="CLU_030006_3_3_12"/>
<name>F5YEK5_LEAAZ</name>
<dbReference type="PROSITE" id="PS51704">
    <property type="entry name" value="GP_PDE"/>
    <property type="match status" value="1"/>
</dbReference>
<evidence type="ECO:0000259" key="1">
    <source>
        <dbReference type="PROSITE" id="PS51704"/>
    </source>
</evidence>
<dbReference type="GO" id="GO:0008081">
    <property type="term" value="F:phosphoric diester hydrolase activity"/>
    <property type="evidence" value="ECO:0007669"/>
    <property type="project" value="InterPro"/>
</dbReference>
<dbReference type="OrthoDB" id="384721at2"/>
<dbReference type="EMBL" id="CP001841">
    <property type="protein sequence ID" value="AEF82088.1"/>
    <property type="molecule type" value="Genomic_DNA"/>
</dbReference>
<dbReference type="SUPFAM" id="SSF51695">
    <property type="entry name" value="PLC-like phosphodiesterases"/>
    <property type="match status" value="1"/>
</dbReference>
<dbReference type="KEGG" id="taz:TREAZ_1505"/>
<gene>
    <name evidence="2" type="ordered locus">TREAZ_1505</name>
</gene>
<organism evidence="2 3">
    <name type="scientific">Leadbettera azotonutricia (strain ATCC BAA-888 / DSM 13862 / ZAS-9)</name>
    <name type="common">Treponema azotonutricium</name>
    <dbReference type="NCBI Taxonomy" id="545695"/>
    <lineage>
        <taxon>Bacteria</taxon>
        <taxon>Pseudomonadati</taxon>
        <taxon>Spirochaetota</taxon>
        <taxon>Spirochaetia</taxon>
        <taxon>Spirochaetales</taxon>
        <taxon>Breznakiellaceae</taxon>
        <taxon>Leadbettera</taxon>
    </lineage>
</organism>
<dbReference type="PANTHER" id="PTHR46211">
    <property type="entry name" value="GLYCEROPHOSPHORYL DIESTER PHOSPHODIESTERASE"/>
    <property type="match status" value="1"/>
</dbReference>
<dbReference type="eggNOG" id="COG0584">
    <property type="taxonomic scope" value="Bacteria"/>
</dbReference>
<dbReference type="STRING" id="545695.TREAZ_1505"/>
<accession>F5YEK5</accession>
<evidence type="ECO:0000313" key="2">
    <source>
        <dbReference type="EMBL" id="AEF82088.1"/>
    </source>
</evidence>
<dbReference type="InParanoid" id="F5YEK5"/>
<keyword evidence="3" id="KW-1185">Reference proteome</keyword>
<proteinExistence type="predicted"/>
<dbReference type="PANTHER" id="PTHR46211:SF14">
    <property type="entry name" value="GLYCEROPHOSPHODIESTER PHOSPHODIESTERASE"/>
    <property type="match status" value="1"/>
</dbReference>
<dbReference type="GO" id="GO:0006629">
    <property type="term" value="P:lipid metabolic process"/>
    <property type="evidence" value="ECO:0007669"/>
    <property type="project" value="InterPro"/>
</dbReference>
<dbReference type="AlphaFoldDB" id="F5YEK5"/>
<dbReference type="Gene3D" id="3.20.20.190">
    <property type="entry name" value="Phosphatidylinositol (PI) phosphodiesterase"/>
    <property type="match status" value="1"/>
</dbReference>
<protein>
    <submittedName>
        <fullName evidence="2">Glycerophosphodiester phosphodiesterase</fullName>
    </submittedName>
</protein>
<dbReference type="InterPro" id="IPR030395">
    <property type="entry name" value="GP_PDE_dom"/>
</dbReference>
<sequence>MVQLLPERQRPLLFAHRGCSSLAPENTMASFLKAQEIGAPGIELDIHVTRDGKLAVAHDDNFKRTAGDSRAIEDLSYDEVKAIDTGSHFSAAFKGEYPPLMENVLEAFCPAMYIDIELKTRKTKDDPLPGLLAELLKRFDPRVSASIAVSSFNPFAVRAFKKICPNIPTAVIYCTDKDVPFILRRGFGRIISGCDYLKPMHKLATPFTRFRFTVLEKKPMVPWTIDDTGIAEKMLAAGCTGIISNRPQDMLELVRKYG</sequence>
<reference evidence="3" key="1">
    <citation type="submission" date="2009-12" db="EMBL/GenBank/DDBJ databases">
        <title>Complete sequence of Treponema azotonutricium strain ZAS-9.</title>
        <authorList>
            <person name="Tetu S.G."/>
            <person name="Matson E."/>
            <person name="Ren Q."/>
            <person name="Seshadri R."/>
            <person name="Elbourne L."/>
            <person name="Hassan K.A."/>
            <person name="Durkin A."/>
            <person name="Radune D."/>
            <person name="Mohamoud Y."/>
            <person name="Shay R."/>
            <person name="Jin S."/>
            <person name="Zhang X."/>
            <person name="Lucey K."/>
            <person name="Ballor N.R."/>
            <person name="Ottesen E."/>
            <person name="Rosenthal R."/>
            <person name="Allen A."/>
            <person name="Leadbetter J.R."/>
            <person name="Paulsen I.T."/>
        </authorList>
    </citation>
    <scope>NUCLEOTIDE SEQUENCE [LARGE SCALE GENOMIC DNA]</scope>
    <source>
        <strain evidence="3">ATCC BAA-888 / DSM 13862 / ZAS-9</strain>
    </source>
</reference>
<dbReference type="RefSeq" id="WP_015710509.1">
    <property type="nucleotide sequence ID" value="NC_015577.1"/>
</dbReference>
<reference evidence="2 3" key="2">
    <citation type="journal article" date="2011" name="ISME J.">
        <title>RNA-seq reveals cooperative metabolic interactions between two termite-gut spirochete species in co-culture.</title>
        <authorList>
            <person name="Rosenthal A.Z."/>
            <person name="Matson E.G."/>
            <person name="Eldar A."/>
            <person name="Leadbetter J.R."/>
        </authorList>
    </citation>
    <scope>NUCLEOTIDE SEQUENCE [LARGE SCALE GENOMIC DNA]</scope>
    <source>
        <strain evidence="3">ATCC BAA-888 / DSM 13862 / ZAS-9</strain>
    </source>
</reference>
<dbReference type="Pfam" id="PF03009">
    <property type="entry name" value="GDPD"/>
    <property type="match status" value="1"/>
</dbReference>
<dbReference type="FunCoup" id="F5YEK5">
    <property type="interactions" value="172"/>
</dbReference>